<evidence type="ECO:0000256" key="1">
    <source>
        <dbReference type="ARBA" id="ARBA00009156"/>
    </source>
</evidence>
<accession>E4Y1D1</accession>
<proteinExistence type="inferred from homology"/>
<dbReference type="InterPro" id="IPR018485">
    <property type="entry name" value="FGGY_C"/>
</dbReference>
<dbReference type="SUPFAM" id="SSF53067">
    <property type="entry name" value="Actin-like ATPase domain"/>
    <property type="match status" value="2"/>
</dbReference>
<dbReference type="OrthoDB" id="6278781at2759"/>
<organism evidence="5">
    <name type="scientific">Oikopleura dioica</name>
    <name type="common">Tunicate</name>
    <dbReference type="NCBI Taxonomy" id="34765"/>
    <lineage>
        <taxon>Eukaryota</taxon>
        <taxon>Metazoa</taxon>
        <taxon>Chordata</taxon>
        <taxon>Tunicata</taxon>
        <taxon>Appendicularia</taxon>
        <taxon>Copelata</taxon>
        <taxon>Oikopleuridae</taxon>
        <taxon>Oikopleura</taxon>
    </lineage>
</organism>
<evidence type="ECO:0000313" key="6">
    <source>
        <dbReference type="Proteomes" id="UP000001307"/>
    </source>
</evidence>
<dbReference type="Gene3D" id="3.30.420.40">
    <property type="match status" value="2"/>
</dbReference>
<evidence type="ECO:0000259" key="4">
    <source>
        <dbReference type="Pfam" id="PF02782"/>
    </source>
</evidence>
<protein>
    <recommendedName>
        <fullName evidence="4">Carbohydrate kinase FGGY C-terminal domain-containing protein</fullName>
    </recommendedName>
</protein>
<dbReference type="InParanoid" id="E4Y1D1"/>
<keyword evidence="3" id="KW-0418">Kinase</keyword>
<dbReference type="EMBL" id="FN653605">
    <property type="protein sequence ID" value="CBY15675.1"/>
    <property type="molecule type" value="Genomic_DNA"/>
</dbReference>
<dbReference type="Proteomes" id="UP000001307">
    <property type="component" value="Unassembled WGS sequence"/>
</dbReference>
<keyword evidence="2" id="KW-0808">Transferase</keyword>
<dbReference type="FunCoup" id="E4Y1D1">
    <property type="interactions" value="3"/>
</dbReference>
<evidence type="ECO:0000313" key="5">
    <source>
        <dbReference type="EMBL" id="CBY15675.1"/>
    </source>
</evidence>
<dbReference type="PANTHER" id="PTHR10196">
    <property type="entry name" value="SUGAR KINASE"/>
    <property type="match status" value="1"/>
</dbReference>
<name>E4Y1D1_OIKDI</name>
<dbReference type="Pfam" id="PF02782">
    <property type="entry name" value="FGGY_C"/>
    <property type="match status" value="1"/>
</dbReference>
<dbReference type="GO" id="GO:0016301">
    <property type="term" value="F:kinase activity"/>
    <property type="evidence" value="ECO:0007669"/>
    <property type="project" value="UniProtKB-KW"/>
</dbReference>
<feature type="domain" description="Carbohydrate kinase FGGY C-terminal" evidence="4">
    <location>
        <begin position="146"/>
        <end position="262"/>
    </location>
</feature>
<dbReference type="AlphaFoldDB" id="E4Y1D1"/>
<dbReference type="PANTHER" id="PTHR10196:SF68">
    <property type="entry name" value="GLYCEROL KINASE 5-RELATED"/>
    <property type="match status" value="1"/>
</dbReference>
<keyword evidence="6" id="KW-1185">Reference proteome</keyword>
<dbReference type="GO" id="GO:0006071">
    <property type="term" value="P:glycerol metabolic process"/>
    <property type="evidence" value="ECO:0007669"/>
    <property type="project" value="TreeGrafter"/>
</dbReference>
<dbReference type="InterPro" id="IPR043129">
    <property type="entry name" value="ATPase_NBD"/>
</dbReference>
<dbReference type="GO" id="GO:0046167">
    <property type="term" value="P:glycerol-3-phosphate biosynthetic process"/>
    <property type="evidence" value="ECO:0007669"/>
    <property type="project" value="TreeGrafter"/>
</dbReference>
<comment type="similarity">
    <text evidence="1">Belongs to the FGGY kinase family.</text>
</comment>
<reference evidence="5" key="1">
    <citation type="journal article" date="2010" name="Science">
        <title>Plasticity of animal genome architecture unmasked by rapid evolution of a pelagic tunicate.</title>
        <authorList>
            <person name="Denoeud F."/>
            <person name="Henriet S."/>
            <person name="Mungpakdee S."/>
            <person name="Aury J.M."/>
            <person name="Da Silva C."/>
            <person name="Brinkmann H."/>
            <person name="Mikhaleva J."/>
            <person name="Olsen L.C."/>
            <person name="Jubin C."/>
            <person name="Canestro C."/>
            <person name="Bouquet J.M."/>
            <person name="Danks G."/>
            <person name="Poulain J."/>
            <person name="Campsteijn C."/>
            <person name="Adamski M."/>
            <person name="Cross I."/>
            <person name="Yadetie F."/>
            <person name="Muffato M."/>
            <person name="Louis A."/>
            <person name="Butcher S."/>
            <person name="Tsagkogeorga G."/>
            <person name="Konrad A."/>
            <person name="Singh S."/>
            <person name="Jensen M.F."/>
            <person name="Cong E.H."/>
            <person name="Eikeseth-Otteraa H."/>
            <person name="Noel B."/>
            <person name="Anthouard V."/>
            <person name="Porcel B.M."/>
            <person name="Kachouri-Lafond R."/>
            <person name="Nishino A."/>
            <person name="Ugolini M."/>
            <person name="Chourrout P."/>
            <person name="Nishida H."/>
            <person name="Aasland R."/>
            <person name="Huzurbazar S."/>
            <person name="Westhof E."/>
            <person name="Delsuc F."/>
            <person name="Lehrach H."/>
            <person name="Reinhardt R."/>
            <person name="Weissenbach J."/>
            <person name="Roy S.W."/>
            <person name="Artiguenave F."/>
            <person name="Postlethwait J.H."/>
            <person name="Manak J.R."/>
            <person name="Thompson E.M."/>
            <person name="Jaillon O."/>
            <person name="Du Pasquier L."/>
            <person name="Boudinot P."/>
            <person name="Liberles D.A."/>
            <person name="Volff J.N."/>
            <person name="Philippe H."/>
            <person name="Lenhard B."/>
            <person name="Roest Crollius H."/>
            <person name="Wincker P."/>
            <person name="Chourrout D."/>
        </authorList>
    </citation>
    <scope>NUCLEOTIDE SEQUENCE [LARGE SCALE GENOMIC DNA]</scope>
</reference>
<evidence type="ECO:0000256" key="3">
    <source>
        <dbReference type="ARBA" id="ARBA00022777"/>
    </source>
</evidence>
<dbReference type="GO" id="GO:0006641">
    <property type="term" value="P:triglyceride metabolic process"/>
    <property type="evidence" value="ECO:0007669"/>
    <property type="project" value="TreeGrafter"/>
</dbReference>
<sequence>MNAGNLNEHISEITNSTGSGVYDPFTLCWSPIVLAVFGISVNCLPRVVPTCGSQFGRFEEFGLPILSIAGDTNSAMFGERMISVGDCKITMGTGAFVDLNTGNEPYPSVKGAYPLRRMITRVVLLSSGGARTGFYPSPKESEAVAREVNHTAGVHFIPALWGLSSPINDPSAKCALLGLGPDTSKHHCARAILNSVAFRSVQLVETLHSETQIDLRSLTIDGGVSKNNMICEKIATLTNKKLRRPVDIEASARGAAYFAGISCGIWKESTLPEPELKNVVEPIYKERDWSVTEFKHWQGSIRRVLKWQQLEAETVDDCLSVRTDF</sequence>
<gene>
    <name evidence="5" type="ORF">GSOID_T00013980001</name>
</gene>
<dbReference type="GO" id="GO:0005739">
    <property type="term" value="C:mitochondrion"/>
    <property type="evidence" value="ECO:0007669"/>
    <property type="project" value="TreeGrafter"/>
</dbReference>
<evidence type="ECO:0000256" key="2">
    <source>
        <dbReference type="ARBA" id="ARBA00022679"/>
    </source>
</evidence>